<dbReference type="AlphaFoldDB" id="A0A1T5KIX8"/>
<evidence type="ECO:0000313" key="11">
    <source>
        <dbReference type="EMBL" id="SKC63581.1"/>
    </source>
</evidence>
<dbReference type="Gene3D" id="2.170.130.10">
    <property type="entry name" value="TonB-dependent receptor, plug domain"/>
    <property type="match status" value="1"/>
</dbReference>
<organism evidence="11 12">
    <name type="scientific">Ohtaekwangia koreensis</name>
    <dbReference type="NCBI Taxonomy" id="688867"/>
    <lineage>
        <taxon>Bacteria</taxon>
        <taxon>Pseudomonadati</taxon>
        <taxon>Bacteroidota</taxon>
        <taxon>Cytophagia</taxon>
        <taxon>Cytophagales</taxon>
        <taxon>Fulvivirgaceae</taxon>
        <taxon>Ohtaekwangia</taxon>
    </lineage>
</organism>
<evidence type="ECO:0000256" key="2">
    <source>
        <dbReference type="ARBA" id="ARBA00022448"/>
    </source>
</evidence>
<evidence type="ECO:0000256" key="9">
    <source>
        <dbReference type="SAM" id="SignalP"/>
    </source>
</evidence>
<sequence length="1059" mass="116147">MKKNLYRWLVLVACSALVCQTVAAQQQKITGIVKDMPGSIMPGVNVFVKGTSIGTTTDSNGEFAIEAQTGQILTFSFIGYKSHEVTVGEQTRIEVFLNEDVETLNEIVVIGYGEVQRKDLTGSISSVKGEDLRKTNATTLEQALQGRVPGMVIQQVSGQPGGGVSVQIRGITSLSGASPLYVIDGVKINSPNSGMAGTTDGGMNPLAGINASEIESIEVLKDASATAIYGAAATDGVILITTKRGKQQSPTVEYRTYTGVQQLLQRLPVMNLREHATFMNARAAEPTWNFDARPEFQNPQYLGEGTDWQDALFKTSRVSEHSISLSGGDEKTRYYLSGTYYQNDGIAFGSKFNRTSVRLNLDNKTTKWLKLGTSIQFVNIDEKVSSTTSGVIGKALSMTPDIAVQNTDGSWGGAHNDDPWVPRTENPYALAMINKDEANRKQVYANVYAEVNIVEGLVLRNVVGGNFSIYNRDRFNPSYVMGNLVRSESGASADYSDNNHVEMSTTVTYNRSFLEKYKLTAMAGHESQLDQGRGLSASRQGFPTNTVETISGGDPAKSTNGGTKGHSAIESYFGRLDFGYNDRYLLTGNARYDGNSMYAEENRWILSYSGVLAWKINNESFFKSINNVDELKLRVSTGLTNRAGGRSYSYASTLNTASVSSNLGGVAVVNDEIGNPALKWEQTHYNNIGLDAAFFNSRVSFSVDFYERKTEDLAMQITLPLYSGTGLGTWPPGSLRAPWVNIGSMNNKGFDFRISSDNLRGKALTWTTELNVSHNKNKIIKLNTEDASIQKTYNRTVAGRSIGDFYGYVVEGVYATPTDFLGDEANGVLPHPRPVKNNEPIPYGNAAGSIWYGDLKFKDINGDEIIDERDQQFLGSPIPKVQLGLNNTFIYKNFELNIFFSSNIGNKVYNATRKNHEDPQGNSAYFKGLSNYANLALVDPNGSASDVNNVYVTNPDTKISGLRNDKTNENQRVTDLYVEDGSFVKCKSISLGYNLPLNLIRRIHLKTLKVYATATNVFTITKYSGMDPEIGSWDPLTAGIDDGYYPQPRMITFGLNLSL</sequence>
<evidence type="ECO:0000256" key="7">
    <source>
        <dbReference type="PROSITE-ProRule" id="PRU01360"/>
    </source>
</evidence>
<dbReference type="RefSeq" id="WP_079686700.1">
    <property type="nucleotide sequence ID" value="NZ_FUZU01000001.1"/>
</dbReference>
<protein>
    <submittedName>
        <fullName evidence="11">TonB-linked outer membrane protein, SusC/RagA family</fullName>
    </submittedName>
</protein>
<keyword evidence="9" id="KW-0732">Signal</keyword>
<dbReference type="NCBIfam" id="TIGR04056">
    <property type="entry name" value="OMP_RagA_SusC"/>
    <property type="match status" value="1"/>
</dbReference>
<evidence type="ECO:0000256" key="5">
    <source>
        <dbReference type="ARBA" id="ARBA00023136"/>
    </source>
</evidence>
<evidence type="ECO:0000256" key="3">
    <source>
        <dbReference type="ARBA" id="ARBA00022452"/>
    </source>
</evidence>
<accession>A0A1T5KIX8</accession>
<dbReference type="PROSITE" id="PS52016">
    <property type="entry name" value="TONB_DEPENDENT_REC_3"/>
    <property type="match status" value="1"/>
</dbReference>
<gene>
    <name evidence="11" type="ORF">SAMN05660236_2233</name>
</gene>
<dbReference type="GO" id="GO:0009279">
    <property type="term" value="C:cell outer membrane"/>
    <property type="evidence" value="ECO:0007669"/>
    <property type="project" value="UniProtKB-SubCell"/>
</dbReference>
<dbReference type="InterPro" id="IPR036942">
    <property type="entry name" value="Beta-barrel_TonB_sf"/>
</dbReference>
<feature type="domain" description="TonB-dependent receptor plug" evidence="10">
    <location>
        <begin position="118"/>
        <end position="237"/>
    </location>
</feature>
<keyword evidence="4 7" id="KW-0812">Transmembrane</keyword>
<dbReference type="InterPro" id="IPR008969">
    <property type="entry name" value="CarboxyPept-like_regulatory"/>
</dbReference>
<dbReference type="InterPro" id="IPR023996">
    <property type="entry name" value="TonB-dep_OMP_SusC/RagA"/>
</dbReference>
<proteinExistence type="inferred from homology"/>
<evidence type="ECO:0000256" key="6">
    <source>
        <dbReference type="ARBA" id="ARBA00023237"/>
    </source>
</evidence>
<feature type="chain" id="PRO_5012752777" evidence="9">
    <location>
        <begin position="25"/>
        <end position="1059"/>
    </location>
</feature>
<keyword evidence="2 7" id="KW-0813">Transport</keyword>
<dbReference type="OrthoDB" id="9768177at2"/>
<dbReference type="EMBL" id="FUZU01000001">
    <property type="protein sequence ID" value="SKC63581.1"/>
    <property type="molecule type" value="Genomic_DNA"/>
</dbReference>
<dbReference type="InterPro" id="IPR037066">
    <property type="entry name" value="Plug_dom_sf"/>
</dbReference>
<keyword evidence="6 7" id="KW-0998">Cell outer membrane</keyword>
<dbReference type="NCBIfam" id="TIGR04057">
    <property type="entry name" value="SusC_RagA_signa"/>
    <property type="match status" value="1"/>
</dbReference>
<comment type="subcellular location">
    <subcellularLocation>
        <location evidence="1 7">Cell outer membrane</location>
        <topology evidence="1 7">Multi-pass membrane protein</topology>
    </subcellularLocation>
</comment>
<dbReference type="Pfam" id="PF07715">
    <property type="entry name" value="Plug"/>
    <property type="match status" value="1"/>
</dbReference>
<evidence type="ECO:0000313" key="12">
    <source>
        <dbReference type="Proteomes" id="UP000190961"/>
    </source>
</evidence>
<evidence type="ECO:0000256" key="8">
    <source>
        <dbReference type="SAM" id="MobiDB-lite"/>
    </source>
</evidence>
<comment type="similarity">
    <text evidence="7">Belongs to the TonB-dependent receptor family.</text>
</comment>
<dbReference type="STRING" id="688867.SAMN05660236_2233"/>
<dbReference type="InterPro" id="IPR023997">
    <property type="entry name" value="TonB-dep_OMP_SusC/RagA_CS"/>
</dbReference>
<evidence type="ECO:0000256" key="1">
    <source>
        <dbReference type="ARBA" id="ARBA00004571"/>
    </source>
</evidence>
<reference evidence="11 12" key="1">
    <citation type="submission" date="2017-02" db="EMBL/GenBank/DDBJ databases">
        <authorList>
            <person name="Peterson S.W."/>
        </authorList>
    </citation>
    <scope>NUCLEOTIDE SEQUENCE [LARGE SCALE GENOMIC DNA]</scope>
    <source>
        <strain evidence="11 12">DSM 25262</strain>
    </source>
</reference>
<evidence type="ECO:0000259" key="10">
    <source>
        <dbReference type="Pfam" id="PF07715"/>
    </source>
</evidence>
<feature type="signal peptide" evidence="9">
    <location>
        <begin position="1"/>
        <end position="24"/>
    </location>
</feature>
<dbReference type="InterPro" id="IPR012910">
    <property type="entry name" value="Plug_dom"/>
</dbReference>
<keyword evidence="5 7" id="KW-0472">Membrane</keyword>
<feature type="region of interest" description="Disordered" evidence="8">
    <location>
        <begin position="544"/>
        <end position="564"/>
    </location>
</feature>
<dbReference type="Gene3D" id="2.40.170.20">
    <property type="entry name" value="TonB-dependent receptor, beta-barrel domain"/>
    <property type="match status" value="1"/>
</dbReference>
<dbReference type="SUPFAM" id="SSF56935">
    <property type="entry name" value="Porins"/>
    <property type="match status" value="1"/>
</dbReference>
<keyword evidence="12" id="KW-1185">Reference proteome</keyword>
<dbReference type="Proteomes" id="UP000190961">
    <property type="component" value="Unassembled WGS sequence"/>
</dbReference>
<dbReference type="Gene3D" id="2.60.40.1120">
    <property type="entry name" value="Carboxypeptidase-like, regulatory domain"/>
    <property type="match status" value="1"/>
</dbReference>
<dbReference type="SUPFAM" id="SSF49464">
    <property type="entry name" value="Carboxypeptidase regulatory domain-like"/>
    <property type="match status" value="1"/>
</dbReference>
<dbReference type="Pfam" id="PF13715">
    <property type="entry name" value="CarbopepD_reg_2"/>
    <property type="match status" value="1"/>
</dbReference>
<evidence type="ECO:0000256" key="4">
    <source>
        <dbReference type="ARBA" id="ARBA00022692"/>
    </source>
</evidence>
<keyword evidence="3 7" id="KW-1134">Transmembrane beta strand</keyword>
<dbReference type="InterPro" id="IPR039426">
    <property type="entry name" value="TonB-dep_rcpt-like"/>
</dbReference>
<name>A0A1T5KIX8_9BACT</name>